<accession>A0A1J1HEQ6</accession>
<dbReference type="SUPFAM" id="SSF55550">
    <property type="entry name" value="SH2 domain"/>
    <property type="match status" value="1"/>
</dbReference>
<evidence type="ECO:0000259" key="6">
    <source>
        <dbReference type="PROSITE" id="PS50009"/>
    </source>
</evidence>
<dbReference type="InterPro" id="IPR023578">
    <property type="entry name" value="Ras_GEF_dom_sf"/>
</dbReference>
<gene>
    <name evidence="7" type="ORF">CLUMA_CG000020</name>
</gene>
<keyword evidence="1 3" id="KW-0727">SH2 domain</keyword>
<evidence type="ECO:0000259" key="5">
    <source>
        <dbReference type="PROSITE" id="PS50001"/>
    </source>
</evidence>
<feature type="region of interest" description="Disordered" evidence="4">
    <location>
        <begin position="159"/>
        <end position="228"/>
    </location>
</feature>
<dbReference type="SMART" id="SM00147">
    <property type="entry name" value="RasGEF"/>
    <property type="match status" value="1"/>
</dbReference>
<evidence type="ECO:0000313" key="7">
    <source>
        <dbReference type="EMBL" id="CRK86456.1"/>
    </source>
</evidence>
<dbReference type="InterPro" id="IPR036964">
    <property type="entry name" value="RASGEF_cat_dom_sf"/>
</dbReference>
<dbReference type="GO" id="GO:0007264">
    <property type="term" value="P:small GTPase-mediated signal transduction"/>
    <property type="evidence" value="ECO:0007669"/>
    <property type="project" value="InterPro"/>
</dbReference>
<dbReference type="PROSITE" id="PS50001">
    <property type="entry name" value="SH2"/>
    <property type="match status" value="1"/>
</dbReference>
<dbReference type="Pfam" id="PF00617">
    <property type="entry name" value="RasGEF"/>
    <property type="match status" value="1"/>
</dbReference>
<feature type="compositionally biased region" description="Basic and acidic residues" evidence="4">
    <location>
        <begin position="344"/>
        <end position="353"/>
    </location>
</feature>
<feature type="domain" description="Ras-GEF" evidence="6">
    <location>
        <begin position="473"/>
        <end position="735"/>
    </location>
</feature>
<evidence type="ECO:0000256" key="1">
    <source>
        <dbReference type="ARBA" id="ARBA00022999"/>
    </source>
</evidence>
<dbReference type="SMART" id="SM00252">
    <property type="entry name" value="SH2"/>
    <property type="match status" value="1"/>
</dbReference>
<evidence type="ECO:0000256" key="3">
    <source>
        <dbReference type="PROSITE-ProRule" id="PRU00191"/>
    </source>
</evidence>
<dbReference type="FunFam" id="1.10.840.10:FF:000015">
    <property type="entry name" value="Uncharacterized protein, isoform A"/>
    <property type="match status" value="1"/>
</dbReference>
<dbReference type="GO" id="GO:0005085">
    <property type="term" value="F:guanyl-nucleotide exchange factor activity"/>
    <property type="evidence" value="ECO:0007669"/>
    <property type="project" value="UniProtKB-KW"/>
</dbReference>
<feature type="compositionally biased region" description="Low complexity" evidence="4">
    <location>
        <begin position="364"/>
        <end position="381"/>
    </location>
</feature>
<feature type="compositionally biased region" description="Polar residues" evidence="4">
    <location>
        <begin position="180"/>
        <end position="195"/>
    </location>
</feature>
<keyword evidence="8" id="KW-1185">Reference proteome</keyword>
<dbReference type="InterPro" id="IPR051853">
    <property type="entry name" value="SH2-Ras-GEF_adapter"/>
</dbReference>
<feature type="compositionally biased region" description="Polar residues" evidence="4">
    <location>
        <begin position="290"/>
        <end position="308"/>
    </location>
</feature>
<evidence type="ECO:0000256" key="4">
    <source>
        <dbReference type="SAM" id="MobiDB-lite"/>
    </source>
</evidence>
<dbReference type="FunFam" id="3.30.505.10:FF:000013">
    <property type="entry name" value="SH2 domain-containing protein 3C isoform X1"/>
    <property type="match status" value="1"/>
</dbReference>
<dbReference type="OrthoDB" id="2412973at2759"/>
<dbReference type="PROSITE" id="PS50009">
    <property type="entry name" value="RASGEF_CAT"/>
    <property type="match status" value="1"/>
</dbReference>
<evidence type="ECO:0000256" key="2">
    <source>
        <dbReference type="PROSITE-ProRule" id="PRU00168"/>
    </source>
</evidence>
<dbReference type="SUPFAM" id="SSF48366">
    <property type="entry name" value="Ras GEF"/>
    <property type="match status" value="1"/>
</dbReference>
<feature type="compositionally biased region" description="Basic and acidic residues" evidence="4">
    <location>
        <begin position="262"/>
        <end position="282"/>
    </location>
</feature>
<proteinExistence type="predicted"/>
<reference evidence="7 8" key="1">
    <citation type="submission" date="2015-04" db="EMBL/GenBank/DDBJ databases">
        <authorList>
            <person name="Syromyatnikov M.Y."/>
            <person name="Popov V.N."/>
        </authorList>
    </citation>
    <scope>NUCLEOTIDE SEQUENCE [LARGE SCALE GENOMIC DNA]</scope>
</reference>
<dbReference type="PANTHER" id="PTHR14247">
    <property type="entry name" value="BREAST CANCER ANTI-ESTROGEN RESISTANCE PROTEIN 3 HOMOLOG-LIKE PROTEIN"/>
    <property type="match status" value="1"/>
</dbReference>
<dbReference type="CDD" id="cd10337">
    <property type="entry name" value="SH2_BCAR3"/>
    <property type="match status" value="1"/>
</dbReference>
<dbReference type="GO" id="GO:0001784">
    <property type="term" value="F:phosphotyrosine residue binding"/>
    <property type="evidence" value="ECO:0007669"/>
    <property type="project" value="InterPro"/>
</dbReference>
<dbReference type="InterPro" id="IPR001895">
    <property type="entry name" value="RASGEF_cat_dom"/>
</dbReference>
<dbReference type="AlphaFoldDB" id="A0A1J1HEQ6"/>
<dbReference type="Gene3D" id="1.10.840.10">
    <property type="entry name" value="Ras guanine-nucleotide exchange factors catalytic domain"/>
    <property type="match status" value="1"/>
</dbReference>
<dbReference type="Pfam" id="PF00017">
    <property type="entry name" value="SH2"/>
    <property type="match status" value="1"/>
</dbReference>
<feature type="compositionally biased region" description="Low complexity" evidence="4">
    <location>
        <begin position="159"/>
        <end position="175"/>
    </location>
</feature>
<feature type="compositionally biased region" description="Polar residues" evidence="4">
    <location>
        <begin position="212"/>
        <end position="228"/>
    </location>
</feature>
<dbReference type="STRING" id="568069.A0A1J1HEQ6"/>
<dbReference type="Gene3D" id="3.30.505.10">
    <property type="entry name" value="SH2 domain"/>
    <property type="match status" value="1"/>
</dbReference>
<feature type="domain" description="SH2" evidence="5">
    <location>
        <begin position="37"/>
        <end position="137"/>
    </location>
</feature>
<dbReference type="Proteomes" id="UP000183832">
    <property type="component" value="Unassembled WGS sequence"/>
</dbReference>
<evidence type="ECO:0000313" key="8">
    <source>
        <dbReference type="Proteomes" id="UP000183832"/>
    </source>
</evidence>
<feature type="compositionally biased region" description="Low complexity" evidence="4">
    <location>
        <begin position="311"/>
        <end position="326"/>
    </location>
</feature>
<sequence length="762" mass="84744">MDSASPDTPSSQDAIALKKALEWELALDSRDLRSHAWYHGPIPRQKTDEILKSEGDFLVRDCASQPGNYVLSCKSKTSQTLHFVISKLVLQPETVYERVQYQFEDEPFDTVPDLITFYVGSGKAISAASGARIQSPCNRLYPLSHYTNKYGIPYSGSNSSLGSGINSPSPIPGSGAFRFNHNQTHTYRSPMSSPPRTKRDVPPRLPSKKQRSQSLTPNQPPQTQRILNNDKYNSADGVIQGEPPPHVKRLIQIEKCSSVDGISKRGDENKEPNGQTIDEKSTSADGIVNGSHSSHSLPRNQVATNGKQHLSRSSSLSRNTSETSLSPCAENKSSETEDSPPPKPLKDRNKDELAPVNRFVSYHASGSDSGNGSGDSAQSSATGEEIQQNRCGVVIKNPRFIPNSSSSVTLKSFADIDPHAAEEALRAMEIPVIEQTPTFDLELFHTVLLPYSDYRPLDSGTLSTFRMMISETSPRIIANHMTRVDINLILGDLENTTKKNPLDCTGIELLLLDHGRQFRKDLIERTQCLKLLVAVTILTCPNDDERAETLNKWIQIAVDTKTAAGNLFGFSAIMLGLCMPQIQKLETTWHTLRQKYTDSAFNFEAKLRPTLKSMNDCSNPQAPNTTIPHLLPYLLIKDRSIEDVLDPTIPQSSLVRTCITPFETNTQDFGFSIMYAHLDVIRNFCNNLGQYRRNAKLVMNDQSRLDSLLEEAFRTEFHIKFLWGFKGAFVTAEERHLKFEQVLGMMADKLANKSEVSAPTNA</sequence>
<feature type="region of interest" description="Disordered" evidence="4">
    <location>
        <begin position="259"/>
        <end position="385"/>
    </location>
</feature>
<dbReference type="PRINTS" id="PR00401">
    <property type="entry name" value="SH2DOMAIN"/>
</dbReference>
<dbReference type="InterPro" id="IPR000980">
    <property type="entry name" value="SH2"/>
</dbReference>
<keyword evidence="2" id="KW-0344">Guanine-nucleotide releasing factor</keyword>
<protein>
    <submittedName>
        <fullName evidence="7">CLUMA_CG000020, isoform A</fullName>
    </submittedName>
</protein>
<dbReference type="PANTHER" id="PTHR14247:SF8">
    <property type="entry name" value="RAS-GEF DOMAIN-CONTAINING PROTEIN"/>
    <property type="match status" value="1"/>
</dbReference>
<dbReference type="InterPro" id="IPR044102">
    <property type="entry name" value="SH2_SHEP1/BCAR3/NSP1"/>
</dbReference>
<name>A0A1J1HEQ6_9DIPT</name>
<dbReference type="EMBL" id="CVRI01000001">
    <property type="protein sequence ID" value="CRK86456.1"/>
    <property type="molecule type" value="Genomic_DNA"/>
</dbReference>
<organism evidence="7 8">
    <name type="scientific">Clunio marinus</name>
    <dbReference type="NCBI Taxonomy" id="568069"/>
    <lineage>
        <taxon>Eukaryota</taxon>
        <taxon>Metazoa</taxon>
        <taxon>Ecdysozoa</taxon>
        <taxon>Arthropoda</taxon>
        <taxon>Hexapoda</taxon>
        <taxon>Insecta</taxon>
        <taxon>Pterygota</taxon>
        <taxon>Neoptera</taxon>
        <taxon>Endopterygota</taxon>
        <taxon>Diptera</taxon>
        <taxon>Nematocera</taxon>
        <taxon>Chironomoidea</taxon>
        <taxon>Chironomidae</taxon>
        <taxon>Clunio</taxon>
    </lineage>
</organism>
<dbReference type="InterPro" id="IPR036860">
    <property type="entry name" value="SH2_dom_sf"/>
</dbReference>